<dbReference type="AlphaFoldDB" id="J7SCC6"/>
<accession>J7SCC6</accession>
<evidence type="ECO:0000313" key="2">
    <source>
        <dbReference type="Proteomes" id="UP000006352"/>
    </source>
</evidence>
<evidence type="ECO:0000313" key="1">
    <source>
        <dbReference type="EMBL" id="CCM07061.1"/>
    </source>
</evidence>
<proteinExistence type="predicted"/>
<protein>
    <submittedName>
        <fullName evidence="1">Uncharacterized protein</fullName>
    </submittedName>
</protein>
<dbReference type="HOGENOM" id="CLU_2277525_0_0_1"/>
<dbReference type="InParanoid" id="J7SCC6"/>
<dbReference type="GeneID" id="24101961"/>
<dbReference type="Proteomes" id="UP000006352">
    <property type="component" value="Unassembled WGS sequence"/>
</dbReference>
<dbReference type="RefSeq" id="XP_012177082.1">
    <property type="nucleotide sequence ID" value="XM_012321692.1"/>
</dbReference>
<organism evidence="1 2">
    <name type="scientific">Fibroporia radiculosa</name>
    <dbReference type="NCBI Taxonomy" id="599839"/>
    <lineage>
        <taxon>Eukaryota</taxon>
        <taxon>Fungi</taxon>
        <taxon>Dikarya</taxon>
        <taxon>Basidiomycota</taxon>
        <taxon>Agaricomycotina</taxon>
        <taxon>Agaricomycetes</taxon>
        <taxon>Polyporales</taxon>
        <taxon>Fibroporiaceae</taxon>
        <taxon>Fibroporia</taxon>
    </lineage>
</organism>
<keyword evidence="2" id="KW-1185">Reference proteome</keyword>
<sequence>MGVPIDGNPAFGLRWVSTTAPDVLCIAEPVGNWNSSDKEWEEDTGEYLLMRDDNLLEGLWALLQDIKDPGIVNEVNRFRAVDAKIDLLLAAQRSVGAELIRA</sequence>
<dbReference type="EMBL" id="HE797631">
    <property type="protein sequence ID" value="CCM07061.1"/>
    <property type="molecule type" value="Genomic_DNA"/>
</dbReference>
<name>J7SCC6_9APHY</name>
<reference evidence="1 2" key="1">
    <citation type="journal article" date="2012" name="Appl. Environ. Microbiol.">
        <title>Short-read sequencing for genomic analysis of the brown rot fungus Fibroporia radiculosa.</title>
        <authorList>
            <person name="Tang J.D."/>
            <person name="Perkins A.D."/>
            <person name="Sonstegard T.S."/>
            <person name="Schroeder S.G."/>
            <person name="Burgess S.C."/>
            <person name="Diehl S.V."/>
        </authorList>
    </citation>
    <scope>NUCLEOTIDE SEQUENCE [LARGE SCALE GENOMIC DNA]</scope>
    <source>
        <strain evidence="1 2">TFFH 294</strain>
    </source>
</reference>
<gene>
    <name evidence="1" type="ORF">FIBRA_09383</name>
</gene>